<keyword evidence="9" id="KW-1185">Reference proteome</keyword>
<dbReference type="Proteomes" id="UP000431744">
    <property type="component" value="Unassembled WGS sequence"/>
</dbReference>
<keyword evidence="2" id="KW-1003">Cell membrane</keyword>
<accession>A0A6H9WQP8</accession>
<proteinExistence type="predicted"/>
<keyword evidence="3 6" id="KW-0812">Transmembrane</keyword>
<feature type="transmembrane region" description="Helical" evidence="6">
    <location>
        <begin position="386"/>
        <end position="403"/>
    </location>
</feature>
<dbReference type="Pfam" id="PF07690">
    <property type="entry name" value="MFS_1"/>
    <property type="match status" value="1"/>
</dbReference>
<sequence>MSSRRSQLVFAVAAFAYLVAVAQRSSLGAAGIIATERFETSATQLAALGVMQVIVYASLQIPVGMLLDRFGPSRLILTGAALMVVGQATVALSPDLSWAIVGRMLVGAGDATTYVSGLRLIGSWFTAPRVPIMTQWYSATGQTGQILSVLPFAALLGATGWAPAFLSIAGLAVVSLVLGVAVLRDSAGTRFAGTPVSAANALRSVNEAFRHPGTRLGFWTHLTTQFSMVSFSLLWGYPMMVNGLGYSPALGSLLLSLIVVFGLAIGPVIGVLTARFPFRRSNLVLGISGLTLATWVTFLVWPGVPPLWFVIVVIAVLGAGGVGSTIGFDFARTSNPAARFGAASGVVNVGGFLASLTTMFVIGVVLDLVGPGAGGVPTLGDYRAAYAVYPVILVAGMTAIIIVRHKARRRLEHDEGIIVGRLWVAVARRWRQRRNLGE</sequence>
<feature type="transmembrane region" description="Helical" evidence="6">
    <location>
        <begin position="340"/>
        <end position="366"/>
    </location>
</feature>
<dbReference type="GO" id="GO:0022857">
    <property type="term" value="F:transmembrane transporter activity"/>
    <property type="evidence" value="ECO:0007669"/>
    <property type="project" value="InterPro"/>
</dbReference>
<dbReference type="PANTHER" id="PTHR43124">
    <property type="entry name" value="PURINE EFFLUX PUMP PBUE"/>
    <property type="match status" value="1"/>
</dbReference>
<evidence type="ECO:0000256" key="1">
    <source>
        <dbReference type="ARBA" id="ARBA00004651"/>
    </source>
</evidence>
<dbReference type="PANTHER" id="PTHR43124:SF3">
    <property type="entry name" value="CHLORAMPHENICOL EFFLUX PUMP RV0191"/>
    <property type="match status" value="1"/>
</dbReference>
<keyword evidence="4 6" id="KW-1133">Transmembrane helix</keyword>
<evidence type="ECO:0000256" key="6">
    <source>
        <dbReference type="SAM" id="Phobius"/>
    </source>
</evidence>
<dbReference type="PROSITE" id="PS50850">
    <property type="entry name" value="MFS"/>
    <property type="match status" value="1"/>
</dbReference>
<evidence type="ECO:0000256" key="5">
    <source>
        <dbReference type="ARBA" id="ARBA00023136"/>
    </source>
</evidence>
<feature type="transmembrane region" description="Helical" evidence="6">
    <location>
        <begin position="216"/>
        <end position="237"/>
    </location>
</feature>
<dbReference type="InterPro" id="IPR050189">
    <property type="entry name" value="MFS_Efflux_Transporters"/>
</dbReference>
<feature type="transmembrane region" description="Helical" evidence="6">
    <location>
        <begin position="45"/>
        <end position="63"/>
    </location>
</feature>
<feature type="transmembrane region" description="Helical" evidence="6">
    <location>
        <begin position="249"/>
        <end position="271"/>
    </location>
</feature>
<feature type="domain" description="Major facilitator superfamily (MFS) profile" evidence="7">
    <location>
        <begin position="9"/>
        <end position="408"/>
    </location>
</feature>
<evidence type="ECO:0000256" key="4">
    <source>
        <dbReference type="ARBA" id="ARBA00022989"/>
    </source>
</evidence>
<dbReference type="CDD" id="cd06174">
    <property type="entry name" value="MFS"/>
    <property type="match status" value="1"/>
</dbReference>
<dbReference type="GO" id="GO:0005886">
    <property type="term" value="C:plasma membrane"/>
    <property type="evidence" value="ECO:0007669"/>
    <property type="project" value="UniProtKB-SubCell"/>
</dbReference>
<evidence type="ECO:0000313" key="9">
    <source>
        <dbReference type="Proteomes" id="UP000431744"/>
    </source>
</evidence>
<dbReference type="OrthoDB" id="4332123at2"/>
<keyword evidence="5 6" id="KW-0472">Membrane</keyword>
<dbReference type="Gene3D" id="1.20.1250.20">
    <property type="entry name" value="MFS general substrate transporter like domains"/>
    <property type="match status" value="2"/>
</dbReference>
<reference evidence="8 9" key="1">
    <citation type="submission" date="2019-09" db="EMBL/GenBank/DDBJ databases">
        <title>Phylogeny of genus Pseudoclavibacter and closely related genus.</title>
        <authorList>
            <person name="Li Y."/>
        </authorList>
    </citation>
    <scope>NUCLEOTIDE SEQUENCE [LARGE SCALE GENOMIC DNA]</scope>
    <source>
        <strain evidence="8 9">EGI 60007</strain>
    </source>
</reference>
<gene>
    <name evidence="8" type="ORF">F8O04_07340</name>
</gene>
<evidence type="ECO:0000256" key="2">
    <source>
        <dbReference type="ARBA" id="ARBA00022475"/>
    </source>
</evidence>
<dbReference type="InterPro" id="IPR020846">
    <property type="entry name" value="MFS_dom"/>
</dbReference>
<feature type="transmembrane region" description="Helical" evidence="6">
    <location>
        <begin position="161"/>
        <end position="183"/>
    </location>
</feature>
<feature type="transmembrane region" description="Helical" evidence="6">
    <location>
        <begin position="75"/>
        <end position="94"/>
    </location>
</feature>
<dbReference type="RefSeq" id="WP_158028605.1">
    <property type="nucleotide sequence ID" value="NZ_BMHG01000001.1"/>
</dbReference>
<comment type="caution">
    <text evidence="8">The sequence shown here is derived from an EMBL/GenBank/DDBJ whole genome shotgun (WGS) entry which is preliminary data.</text>
</comment>
<feature type="transmembrane region" description="Helical" evidence="6">
    <location>
        <begin position="283"/>
        <end position="301"/>
    </location>
</feature>
<protein>
    <submittedName>
        <fullName evidence="8">MFS transporter</fullName>
    </submittedName>
</protein>
<feature type="transmembrane region" description="Helical" evidence="6">
    <location>
        <begin position="307"/>
        <end position="328"/>
    </location>
</feature>
<organism evidence="8 9">
    <name type="scientific">Pseudoclavibacter endophyticus</name>
    <dbReference type="NCBI Taxonomy" id="1778590"/>
    <lineage>
        <taxon>Bacteria</taxon>
        <taxon>Bacillati</taxon>
        <taxon>Actinomycetota</taxon>
        <taxon>Actinomycetes</taxon>
        <taxon>Micrococcales</taxon>
        <taxon>Microbacteriaceae</taxon>
        <taxon>Pseudoclavibacter</taxon>
    </lineage>
</organism>
<name>A0A6H9WQP8_9MICO</name>
<evidence type="ECO:0000313" key="8">
    <source>
        <dbReference type="EMBL" id="KAB1650021.1"/>
    </source>
</evidence>
<comment type="subcellular location">
    <subcellularLocation>
        <location evidence="1">Cell membrane</location>
        <topology evidence="1">Multi-pass membrane protein</topology>
    </subcellularLocation>
</comment>
<dbReference type="SUPFAM" id="SSF103473">
    <property type="entry name" value="MFS general substrate transporter"/>
    <property type="match status" value="1"/>
</dbReference>
<dbReference type="EMBL" id="WBJY01000001">
    <property type="protein sequence ID" value="KAB1650021.1"/>
    <property type="molecule type" value="Genomic_DNA"/>
</dbReference>
<dbReference type="InterPro" id="IPR036259">
    <property type="entry name" value="MFS_trans_sf"/>
</dbReference>
<evidence type="ECO:0000256" key="3">
    <source>
        <dbReference type="ARBA" id="ARBA00022692"/>
    </source>
</evidence>
<evidence type="ECO:0000259" key="7">
    <source>
        <dbReference type="PROSITE" id="PS50850"/>
    </source>
</evidence>
<dbReference type="AlphaFoldDB" id="A0A6H9WQP8"/>
<dbReference type="InterPro" id="IPR011701">
    <property type="entry name" value="MFS"/>
</dbReference>